<dbReference type="GeneID" id="4320637"/>
<evidence type="ECO:0000313" key="4">
    <source>
        <dbReference type="Proteomes" id="UP000007963"/>
    </source>
</evidence>
<dbReference type="EMBL" id="CH476600">
    <property type="protein sequence ID" value="EAU34322.1"/>
    <property type="molecule type" value="Genomic_DNA"/>
</dbReference>
<dbReference type="InterPro" id="IPR001810">
    <property type="entry name" value="F-box_dom"/>
</dbReference>
<feature type="compositionally biased region" description="Polar residues" evidence="1">
    <location>
        <begin position="359"/>
        <end position="377"/>
    </location>
</feature>
<feature type="region of interest" description="Disordered" evidence="1">
    <location>
        <begin position="355"/>
        <end position="418"/>
    </location>
</feature>
<evidence type="ECO:0000313" key="3">
    <source>
        <dbReference type="EMBL" id="EAU34322.1"/>
    </source>
</evidence>
<feature type="region of interest" description="Disordered" evidence="1">
    <location>
        <begin position="305"/>
        <end position="325"/>
    </location>
</feature>
<organism evidence="3 4">
    <name type="scientific">Aspergillus terreus (strain NIH 2624 / FGSC A1156)</name>
    <dbReference type="NCBI Taxonomy" id="341663"/>
    <lineage>
        <taxon>Eukaryota</taxon>
        <taxon>Fungi</taxon>
        <taxon>Dikarya</taxon>
        <taxon>Ascomycota</taxon>
        <taxon>Pezizomycotina</taxon>
        <taxon>Eurotiomycetes</taxon>
        <taxon>Eurotiomycetidae</taxon>
        <taxon>Eurotiales</taxon>
        <taxon>Aspergillaceae</taxon>
        <taxon>Aspergillus</taxon>
        <taxon>Aspergillus subgen. Circumdati</taxon>
    </lineage>
</organism>
<dbReference type="Proteomes" id="UP000007963">
    <property type="component" value="Unassembled WGS sequence"/>
</dbReference>
<dbReference type="OrthoDB" id="4200124at2759"/>
<proteinExistence type="predicted"/>
<dbReference type="PROSITE" id="PS50181">
    <property type="entry name" value="FBOX"/>
    <property type="match status" value="1"/>
</dbReference>
<protein>
    <recommendedName>
        <fullName evidence="2">F-box domain-containing protein</fullName>
    </recommendedName>
</protein>
<feature type="compositionally biased region" description="Polar residues" evidence="1">
    <location>
        <begin position="405"/>
        <end position="416"/>
    </location>
</feature>
<accession>Q0CM31</accession>
<dbReference type="RefSeq" id="XP_001214431.1">
    <property type="nucleotide sequence ID" value="XM_001214431.1"/>
</dbReference>
<dbReference type="STRING" id="341663.Q0CM31"/>
<name>Q0CM31_ASPTN</name>
<sequence length="738" mass="81120">MASSEDTSSISASVPDPPSVPTSAYPSTDDDYPRSLVRLPAEITDKILAQLDLSDLFSVARVCRSLHEQAAPRLYRAISHTFYPSSAMDDLFSWQRFTSLMGQLLTSTHDYAQYVREITISSIDGSDVLGSPLYASRSPITSPGRQETLNYYLVQLLEKAVNLAIFRWDLNIELSPSLLLALERLNNLQSLHVRLTSGPMSWRAYATSFSEVLEYTQTNANMVPSASRVLPLMSGLKTLTILDIPSLDCIPEVAKCISSSSSTLKTLQLSFADILALKKSSFLPPLPNAAHHNDDQSLDFNDIFGPYSDDDENEEEQPIFPEELRPTPGMLHQIAVQEEASAFLFDVGLSVPTDHKSVPHSNSTLTVHDPGPSSSTRVDPEASVGDSSASSVGPASLVLSGPSDARTSISSVSETVGASAKPNAKSIKEYVREAHGLPVEGLYLYLLPITASTLTSGVDLGAIRHLSLLNVGPQDDIWAAMNKRHAHTPYSLTSIHTDHVVPAFLEFVHNLPRLCELFILERSHRSTLVNTARTTATIADIRRFVLDKHTPHLERLVIRHDDTSAWDLDPSTATLLTTAPRLAELAVSVNSDSYTAVTHNIQNMTSLKALQFFWHNKSHSTAALRRELAILADLVICHPRLAIEYVGMGYIRAGPVTNCIVHVPARLAQLRDMKDGYVSDPEVSRRSDLGAGWQVFYNERPLMTVPDEVFARIGASGFDVEKIVEENMWKPMTCNLGL</sequence>
<dbReference type="CDD" id="cd09917">
    <property type="entry name" value="F-box_SF"/>
    <property type="match status" value="1"/>
</dbReference>
<dbReference type="Pfam" id="PF12937">
    <property type="entry name" value="F-box-like"/>
    <property type="match status" value="1"/>
</dbReference>
<dbReference type="HOGENOM" id="CLU_008260_1_0_1"/>
<feature type="compositionally biased region" description="Low complexity" evidence="1">
    <location>
        <begin position="382"/>
        <end position="401"/>
    </location>
</feature>
<dbReference type="InterPro" id="IPR036047">
    <property type="entry name" value="F-box-like_dom_sf"/>
</dbReference>
<dbReference type="AlphaFoldDB" id="Q0CM31"/>
<dbReference type="eggNOG" id="ENOG502SKJD">
    <property type="taxonomic scope" value="Eukaryota"/>
</dbReference>
<feature type="compositionally biased region" description="Low complexity" evidence="1">
    <location>
        <begin position="1"/>
        <end position="13"/>
    </location>
</feature>
<feature type="compositionally biased region" description="Acidic residues" evidence="1">
    <location>
        <begin position="308"/>
        <end position="317"/>
    </location>
</feature>
<feature type="domain" description="F-box" evidence="2">
    <location>
        <begin position="33"/>
        <end position="78"/>
    </location>
</feature>
<dbReference type="VEuPathDB" id="FungiDB:ATEG_05253"/>
<dbReference type="SUPFAM" id="SSF81383">
    <property type="entry name" value="F-box domain"/>
    <property type="match status" value="1"/>
</dbReference>
<gene>
    <name evidence="3" type="ORF">ATEG_05253</name>
</gene>
<feature type="region of interest" description="Disordered" evidence="1">
    <location>
        <begin position="1"/>
        <end position="31"/>
    </location>
</feature>
<evidence type="ECO:0000256" key="1">
    <source>
        <dbReference type="SAM" id="MobiDB-lite"/>
    </source>
</evidence>
<evidence type="ECO:0000259" key="2">
    <source>
        <dbReference type="PROSITE" id="PS50181"/>
    </source>
</evidence>
<reference evidence="4" key="1">
    <citation type="submission" date="2005-09" db="EMBL/GenBank/DDBJ databases">
        <title>Annotation of the Aspergillus terreus NIH2624 genome.</title>
        <authorList>
            <person name="Birren B.W."/>
            <person name="Lander E.S."/>
            <person name="Galagan J.E."/>
            <person name="Nusbaum C."/>
            <person name="Devon K."/>
            <person name="Henn M."/>
            <person name="Ma L.-J."/>
            <person name="Jaffe D.B."/>
            <person name="Butler J."/>
            <person name="Alvarez P."/>
            <person name="Gnerre S."/>
            <person name="Grabherr M."/>
            <person name="Kleber M."/>
            <person name="Mauceli E.W."/>
            <person name="Brockman W."/>
            <person name="Rounsley S."/>
            <person name="Young S.K."/>
            <person name="LaButti K."/>
            <person name="Pushparaj V."/>
            <person name="DeCaprio D."/>
            <person name="Crawford M."/>
            <person name="Koehrsen M."/>
            <person name="Engels R."/>
            <person name="Montgomery P."/>
            <person name="Pearson M."/>
            <person name="Howarth C."/>
            <person name="Larson L."/>
            <person name="Luoma S."/>
            <person name="White J."/>
            <person name="Alvarado L."/>
            <person name="Kodira C.D."/>
            <person name="Zeng Q."/>
            <person name="Oleary S."/>
            <person name="Yandava C."/>
            <person name="Denning D.W."/>
            <person name="Nierman W.C."/>
            <person name="Milne T."/>
            <person name="Madden K."/>
        </authorList>
    </citation>
    <scope>NUCLEOTIDE SEQUENCE [LARGE SCALE GENOMIC DNA]</scope>
    <source>
        <strain evidence="4">NIH 2624 / FGSC A1156</strain>
    </source>
</reference>